<accession>A0A816J589</accession>
<proteinExistence type="predicted"/>
<name>A0A816J589_BRANA</name>
<gene>
    <name evidence="1" type="ORF">DARMORV10_C09P46500.1</name>
</gene>
<dbReference type="Proteomes" id="UP001295469">
    <property type="component" value="Chromosome C09"/>
</dbReference>
<protein>
    <submittedName>
        <fullName evidence="1">(rape) hypothetical protein</fullName>
    </submittedName>
</protein>
<organism evidence="1">
    <name type="scientific">Brassica napus</name>
    <name type="common">Rape</name>
    <dbReference type="NCBI Taxonomy" id="3708"/>
    <lineage>
        <taxon>Eukaryota</taxon>
        <taxon>Viridiplantae</taxon>
        <taxon>Streptophyta</taxon>
        <taxon>Embryophyta</taxon>
        <taxon>Tracheophyta</taxon>
        <taxon>Spermatophyta</taxon>
        <taxon>Magnoliopsida</taxon>
        <taxon>eudicotyledons</taxon>
        <taxon>Gunneridae</taxon>
        <taxon>Pentapetalae</taxon>
        <taxon>rosids</taxon>
        <taxon>malvids</taxon>
        <taxon>Brassicales</taxon>
        <taxon>Brassicaceae</taxon>
        <taxon>Brassiceae</taxon>
        <taxon>Brassica</taxon>
    </lineage>
</organism>
<dbReference type="EMBL" id="HG994373">
    <property type="protein sequence ID" value="CAF1762090.1"/>
    <property type="molecule type" value="Genomic_DNA"/>
</dbReference>
<reference evidence="1" key="1">
    <citation type="submission" date="2021-01" db="EMBL/GenBank/DDBJ databases">
        <authorList>
            <consortium name="Genoscope - CEA"/>
            <person name="William W."/>
        </authorList>
    </citation>
    <scope>NUCLEOTIDE SEQUENCE</scope>
</reference>
<evidence type="ECO:0000313" key="1">
    <source>
        <dbReference type="EMBL" id="CAF1762090.1"/>
    </source>
</evidence>
<sequence>MASAIVIPLLCYDSEDEIRVQKHAASKKKAGIGPKLFKTQAEINISPRFMKILLLGHIYSKPIFPIHV</sequence>
<dbReference type="AlphaFoldDB" id="A0A816J589"/>